<protein>
    <submittedName>
        <fullName evidence="3">Uncharacterized protein</fullName>
    </submittedName>
</protein>
<feature type="compositionally biased region" description="Basic and acidic residues" evidence="1">
    <location>
        <begin position="113"/>
        <end position="126"/>
    </location>
</feature>
<evidence type="ECO:0000313" key="3">
    <source>
        <dbReference type="EMBL" id="VAX42511.1"/>
    </source>
</evidence>
<organism evidence="3">
    <name type="scientific">hydrothermal vent metagenome</name>
    <dbReference type="NCBI Taxonomy" id="652676"/>
    <lineage>
        <taxon>unclassified sequences</taxon>
        <taxon>metagenomes</taxon>
        <taxon>ecological metagenomes</taxon>
    </lineage>
</organism>
<gene>
    <name evidence="3" type="ORF">MNBD_PLANCTO02-770</name>
</gene>
<feature type="region of interest" description="Disordered" evidence="1">
    <location>
        <begin position="26"/>
        <end position="49"/>
    </location>
</feature>
<proteinExistence type="predicted"/>
<feature type="region of interest" description="Disordered" evidence="1">
    <location>
        <begin position="90"/>
        <end position="126"/>
    </location>
</feature>
<accession>A0A3B1DUE3</accession>
<keyword evidence="2" id="KW-0812">Transmembrane</keyword>
<dbReference type="AlphaFoldDB" id="A0A3B1DUE3"/>
<keyword evidence="2" id="KW-0472">Membrane</keyword>
<dbReference type="EMBL" id="UOGL01000663">
    <property type="protein sequence ID" value="VAX42511.1"/>
    <property type="molecule type" value="Genomic_DNA"/>
</dbReference>
<evidence type="ECO:0000256" key="2">
    <source>
        <dbReference type="SAM" id="Phobius"/>
    </source>
</evidence>
<feature type="compositionally biased region" description="Basic and acidic residues" evidence="1">
    <location>
        <begin position="90"/>
        <end position="102"/>
    </location>
</feature>
<evidence type="ECO:0000256" key="1">
    <source>
        <dbReference type="SAM" id="MobiDB-lite"/>
    </source>
</evidence>
<name>A0A3B1DUE3_9ZZZZ</name>
<sequence length="126" mass="14943">MKNITWLLLCCLFLFSPMLKQEAWSEKTVQQKETQQKGKKQTEPTAAEIKKEKREARTIGTLLLGLIIFLGVVTIFFVIFWGKRMRREIRQERASPTQRDEFWYLQPNENNQEIDKEPTSNKPPEE</sequence>
<feature type="transmembrane region" description="Helical" evidence="2">
    <location>
        <begin position="59"/>
        <end position="81"/>
    </location>
</feature>
<reference evidence="3" key="1">
    <citation type="submission" date="2018-06" db="EMBL/GenBank/DDBJ databases">
        <authorList>
            <person name="Zhirakovskaya E."/>
        </authorList>
    </citation>
    <scope>NUCLEOTIDE SEQUENCE</scope>
</reference>
<feature type="compositionally biased region" description="Basic and acidic residues" evidence="1">
    <location>
        <begin position="34"/>
        <end position="49"/>
    </location>
</feature>
<keyword evidence="2" id="KW-1133">Transmembrane helix</keyword>